<comment type="similarity">
    <text evidence="1 7">Belongs to the aldehyde dehydrogenase family.</text>
</comment>
<feature type="active site" evidence="6">
    <location>
        <position position="252"/>
    </location>
</feature>
<name>B2W2G1_PYRTR</name>
<evidence type="ECO:0000256" key="7">
    <source>
        <dbReference type="RuleBase" id="RU003345"/>
    </source>
</evidence>
<evidence type="ECO:0000256" key="2">
    <source>
        <dbReference type="ARBA" id="ARBA00023002"/>
    </source>
</evidence>
<evidence type="ECO:0000256" key="4">
    <source>
        <dbReference type="ARBA" id="ARBA00024226"/>
    </source>
</evidence>
<dbReference type="SMART" id="SM00906">
    <property type="entry name" value="Fungal_trans"/>
    <property type="match status" value="1"/>
</dbReference>
<dbReference type="InterPro" id="IPR015590">
    <property type="entry name" value="Aldehyde_DH_dom"/>
</dbReference>
<evidence type="ECO:0000256" key="6">
    <source>
        <dbReference type="PROSITE-ProRule" id="PRU10007"/>
    </source>
</evidence>
<dbReference type="AlphaFoldDB" id="B2W2G1"/>
<proteinExistence type="inferred from homology"/>
<reference evidence="10" key="1">
    <citation type="journal article" date="2013" name="G3 (Bethesda)">
        <title>Comparative genomics of a plant-pathogenic fungus, Pyrenophora tritici-repentis, reveals transduplication and the impact of repeat elements on pathogenicity and population divergence.</title>
        <authorList>
            <person name="Manning V.A."/>
            <person name="Pandelova I."/>
            <person name="Dhillon B."/>
            <person name="Wilhelm L.J."/>
            <person name="Goodwin S.B."/>
            <person name="Berlin A.M."/>
            <person name="Figueroa M."/>
            <person name="Freitag M."/>
            <person name="Hane J.K."/>
            <person name="Henrissat B."/>
            <person name="Holman W.H."/>
            <person name="Kodira C.D."/>
            <person name="Martin J."/>
            <person name="Oliver R.P."/>
            <person name="Robbertse B."/>
            <person name="Schackwitz W."/>
            <person name="Schwartz D.C."/>
            <person name="Spatafora J.W."/>
            <person name="Turgeon B.G."/>
            <person name="Yandava C."/>
            <person name="Young S."/>
            <person name="Zhou S."/>
            <person name="Zeng Q."/>
            <person name="Grigoriev I.V."/>
            <person name="Ma L.-J."/>
            <person name="Ciuffetti L.M."/>
        </authorList>
    </citation>
    <scope>NUCLEOTIDE SEQUENCE [LARGE SCALE GENOMIC DNA]</scope>
    <source>
        <strain evidence="10">Pt-1C-BFP</strain>
    </source>
</reference>
<gene>
    <name evidence="9" type="ORF">PTRG_03609</name>
</gene>
<dbReference type="Gene3D" id="3.40.605.10">
    <property type="entry name" value="Aldehyde Dehydrogenase, Chain A, domain 1"/>
    <property type="match status" value="1"/>
</dbReference>
<dbReference type="Pfam" id="PF00171">
    <property type="entry name" value="Aldedh"/>
    <property type="match status" value="1"/>
</dbReference>
<dbReference type="GO" id="GO:0003677">
    <property type="term" value="F:DNA binding"/>
    <property type="evidence" value="ECO:0007669"/>
    <property type="project" value="InterPro"/>
</dbReference>
<dbReference type="PROSITE" id="PS00687">
    <property type="entry name" value="ALDEHYDE_DEHYDR_GLU"/>
    <property type="match status" value="1"/>
</dbReference>
<dbReference type="OrthoDB" id="310895at2759"/>
<protein>
    <recommendedName>
        <fullName evidence="4">aldehyde dehydrogenase (NAD(+))</fullName>
        <ecNumber evidence="4">1.2.1.3</ecNumber>
    </recommendedName>
</protein>
<dbReference type="EC" id="1.2.1.3" evidence="4"/>
<dbReference type="GeneID" id="6341840"/>
<dbReference type="Pfam" id="PF04082">
    <property type="entry name" value="Fungal_trans"/>
    <property type="match status" value="1"/>
</dbReference>
<dbReference type="HOGENOM" id="CLU_008495_0_0_1"/>
<evidence type="ECO:0000313" key="9">
    <source>
        <dbReference type="EMBL" id="EDU46447.1"/>
    </source>
</evidence>
<dbReference type="KEGG" id="ptrr:6341840"/>
<evidence type="ECO:0000256" key="5">
    <source>
        <dbReference type="ARBA" id="ARBA00049194"/>
    </source>
</evidence>
<dbReference type="GO" id="GO:0008270">
    <property type="term" value="F:zinc ion binding"/>
    <property type="evidence" value="ECO:0007669"/>
    <property type="project" value="InterPro"/>
</dbReference>
<dbReference type="STRING" id="426418.B2W2G1"/>
<comment type="catalytic activity">
    <reaction evidence="5">
        <text>an aldehyde + NAD(+) + H2O = a carboxylate + NADH + 2 H(+)</text>
        <dbReference type="Rhea" id="RHEA:16185"/>
        <dbReference type="ChEBI" id="CHEBI:15377"/>
        <dbReference type="ChEBI" id="CHEBI:15378"/>
        <dbReference type="ChEBI" id="CHEBI:17478"/>
        <dbReference type="ChEBI" id="CHEBI:29067"/>
        <dbReference type="ChEBI" id="CHEBI:57540"/>
        <dbReference type="ChEBI" id="CHEBI:57945"/>
        <dbReference type="EC" id="1.2.1.3"/>
    </reaction>
</comment>
<dbReference type="InterPro" id="IPR016163">
    <property type="entry name" value="Ald_DH_C"/>
</dbReference>
<dbReference type="InterPro" id="IPR016162">
    <property type="entry name" value="Ald_DH_N"/>
</dbReference>
<evidence type="ECO:0000259" key="8">
    <source>
        <dbReference type="SMART" id="SM00906"/>
    </source>
</evidence>
<dbReference type="SUPFAM" id="SSF53720">
    <property type="entry name" value="ALDH-like"/>
    <property type="match status" value="1"/>
</dbReference>
<dbReference type="GO" id="GO:0004029">
    <property type="term" value="F:aldehyde dehydrogenase (NAD+) activity"/>
    <property type="evidence" value="ECO:0007669"/>
    <property type="project" value="UniProtKB-EC"/>
</dbReference>
<dbReference type="PANTHER" id="PTHR11699">
    <property type="entry name" value="ALDEHYDE DEHYDROGENASE-RELATED"/>
    <property type="match status" value="1"/>
</dbReference>
<evidence type="ECO:0000256" key="3">
    <source>
        <dbReference type="ARBA" id="ARBA00023242"/>
    </source>
</evidence>
<feature type="domain" description="Xylanolytic transcriptional activator regulatory" evidence="8">
    <location>
        <begin position="755"/>
        <end position="828"/>
    </location>
</feature>
<dbReference type="InterPro" id="IPR016161">
    <property type="entry name" value="Ald_DH/histidinol_DH"/>
</dbReference>
<accession>B2W2G1</accession>
<organism evidence="9 10">
    <name type="scientific">Pyrenophora tritici-repentis (strain Pt-1C-BFP)</name>
    <name type="common">Wheat tan spot fungus</name>
    <name type="synonym">Drechslera tritici-repentis</name>
    <dbReference type="NCBI Taxonomy" id="426418"/>
    <lineage>
        <taxon>Eukaryota</taxon>
        <taxon>Fungi</taxon>
        <taxon>Dikarya</taxon>
        <taxon>Ascomycota</taxon>
        <taxon>Pezizomycotina</taxon>
        <taxon>Dothideomycetes</taxon>
        <taxon>Pleosporomycetidae</taxon>
        <taxon>Pleosporales</taxon>
        <taxon>Pleosporineae</taxon>
        <taxon>Pleosporaceae</taxon>
        <taxon>Pyrenophora</taxon>
    </lineage>
</organism>
<dbReference type="InterPro" id="IPR007219">
    <property type="entry name" value="XnlR_reg_dom"/>
</dbReference>
<dbReference type="Proteomes" id="UP000001471">
    <property type="component" value="Unassembled WGS sequence"/>
</dbReference>
<sequence>MGLPEKIETRLFINGEFVESSNGKTFDIINPSTLKLVAKVHEASEQDTDNAVAAAKAAFPAWSALSPDQRGQYFKKLAKLIRENNDELATLEASSMGRPVTEFFEGNAAAAKWDRYAEIGYNVQGTTSVATPGYVNMTLRQPYGVVAAIIPWNVPLYFMAAKLAPALITGNTTVLKSSEKAPLTSAKVAALVQQAGFPPGVINIITGFGNVSGSILSSHMDVRALSFTGSSRTGRIIQAAAAKSNLKQVYLELGGKSPAIVFEDADIEKAVKDTAHSVQWNSGQVCMANSRVYVQDTIADRYIELFKQRFENDTKMGDPLDAGESGVNHGPQADEAQHKTIIQYLESGKQSGGELITGGGAPSDRQGYYIQPTIFKNTPEDAKIMKEEIFGPVVSINVFKSEDEVLAKANATEFGLYASVFTKDIDRAMRFAKALEAGTVGINCTSPVTAVDMPFGGYKSSGSGREGEPLYSLDNFLETKTSQAHVVTVLAQGLSAPSPPQGERDPTIMSPKKTIKDGTFNAEPVQHTEGLFTSAHPSPDDGESVEDGEEQDVQELHEPLGCMMKDSRGKFRYVGAHSEIPFNAAVATLGMQRKNPSIIPTPKVGSYPPTLATASPATTPGGVEESYYLPGRELCDVYISRFLEEVHCIFWLYPVETLLRRVDSTYSESAPRSSSSWMCSLYIMFAMGAANYVGDNGKSPPPDWPAALDLKTSEDYITLAKQLIPTVYDEADIDSIRAMAMMSLAMETLCSRVSSYLYMGASVQMAYSLGLHRDQTAESASAMDREQNRRIWWSLFMLDQEISSRGGSPTVIDERFTKVTTLMPSEQILYPGLHTPLAWLTTAVSLCRLKRDIIQSVYMERSSNSISFSTVSNSLLLLQKWYRQVPAHLKYDVPSPPTHKRAVAIIHLQYWSTTILLTRPFLLYLVIKYSTLASSKKIWFERMGKTCIDAAQKSAAILAQMADDGVLSSLTAFDSTCILRLLMVFVLAYAHTRTPQYNANIEKLVSIIRGMEQIGFTKMVTEETPMRLAELGIPERVSPSNGDANAPVHLDDDMIAQLWGNWDPNFMTPLQAQQSLDLTFDDSGAFDINSEILAFTNLDESIVIDPVHAYSHFEMQQ</sequence>
<keyword evidence="3" id="KW-0539">Nucleus</keyword>
<dbReference type="EMBL" id="DS231617">
    <property type="protein sequence ID" value="EDU46447.1"/>
    <property type="molecule type" value="Genomic_DNA"/>
</dbReference>
<dbReference type="eggNOG" id="KOG2450">
    <property type="taxonomic scope" value="Eukaryota"/>
</dbReference>
<dbReference type="OMA" id="AHSEIPF"/>
<dbReference type="Gene3D" id="3.40.309.10">
    <property type="entry name" value="Aldehyde Dehydrogenase, Chain A, domain 2"/>
    <property type="match status" value="1"/>
</dbReference>
<dbReference type="GO" id="GO:0006351">
    <property type="term" value="P:DNA-templated transcription"/>
    <property type="evidence" value="ECO:0007669"/>
    <property type="project" value="InterPro"/>
</dbReference>
<dbReference type="InParanoid" id="B2W2G1"/>
<keyword evidence="2 7" id="KW-0560">Oxidoreductase</keyword>
<evidence type="ECO:0000256" key="1">
    <source>
        <dbReference type="ARBA" id="ARBA00009986"/>
    </source>
</evidence>
<dbReference type="FunFam" id="3.40.309.10:FF:000012">
    <property type="entry name" value="Betaine aldehyde dehydrogenase"/>
    <property type="match status" value="1"/>
</dbReference>
<dbReference type="InterPro" id="IPR029510">
    <property type="entry name" value="Ald_DH_CS_GLU"/>
</dbReference>
<evidence type="ECO:0000313" key="10">
    <source>
        <dbReference type="Proteomes" id="UP000001471"/>
    </source>
</evidence>
<dbReference type="FunFam" id="3.40.605.10:FF:000001">
    <property type="entry name" value="Aldehyde dehydrogenase 1"/>
    <property type="match status" value="1"/>
</dbReference>
<dbReference type="CDD" id="cd12148">
    <property type="entry name" value="fungal_TF_MHR"/>
    <property type="match status" value="1"/>
</dbReference>